<sequence length="135" mass="15002">MIHYAIAISKDEGMANYGSIVPDVAGCYGFGDTLDEVIDETKSAILSHIETMLELDMPFEFQTTPIETLQTDPDYQGVIWAVVAIDETAFDKQVRFNVSWSEHLLKKVDEHIAKTHDTRSGFLAKLASHAVQSSP</sequence>
<dbReference type="Gene3D" id="3.30.160.250">
    <property type="match status" value="1"/>
</dbReference>
<reference evidence="3" key="1">
    <citation type="submission" date="2017-01" db="EMBL/GenBank/DDBJ databases">
        <authorList>
            <person name="Varghese N."/>
            <person name="Submissions S."/>
        </authorList>
    </citation>
    <scope>NUCLEOTIDE SEQUENCE [LARGE SCALE GENOMIC DNA]</scope>
    <source>
        <strain evidence="3">DSM 21768</strain>
    </source>
</reference>
<accession>A0A1N7G3P5</accession>
<proteinExistence type="predicted"/>
<dbReference type="Pfam" id="PF15919">
    <property type="entry name" value="HicB_lk_antitox"/>
    <property type="match status" value="1"/>
</dbReference>
<feature type="domain" description="HicB-like antitoxin of toxin-antitoxin system" evidence="1">
    <location>
        <begin position="4"/>
        <end position="127"/>
    </location>
</feature>
<organism evidence="2 3">
    <name type="scientific">Moraxella cuniculi DSM 21768</name>
    <dbReference type="NCBI Taxonomy" id="1122245"/>
    <lineage>
        <taxon>Bacteria</taxon>
        <taxon>Pseudomonadati</taxon>
        <taxon>Pseudomonadota</taxon>
        <taxon>Gammaproteobacteria</taxon>
        <taxon>Moraxellales</taxon>
        <taxon>Moraxellaceae</taxon>
        <taxon>Moraxella</taxon>
    </lineage>
</organism>
<evidence type="ECO:0000313" key="2">
    <source>
        <dbReference type="EMBL" id="SIS07239.1"/>
    </source>
</evidence>
<dbReference type="STRING" id="34061.B0189_09775"/>
<keyword evidence="3" id="KW-1185">Reference proteome</keyword>
<dbReference type="AlphaFoldDB" id="A0A1N7G3P5"/>
<name>A0A1N7G3P5_9GAMM</name>
<dbReference type="InterPro" id="IPR031807">
    <property type="entry name" value="HicB-like"/>
</dbReference>
<dbReference type="InterPro" id="IPR035069">
    <property type="entry name" value="TTHA1013/TTHA0281-like"/>
</dbReference>
<gene>
    <name evidence="2" type="ORF">SAMN02745664_1233</name>
</gene>
<dbReference type="EMBL" id="FTNU01000023">
    <property type="protein sequence ID" value="SIS07239.1"/>
    <property type="molecule type" value="Genomic_DNA"/>
</dbReference>
<dbReference type="SUPFAM" id="SSF143100">
    <property type="entry name" value="TTHA1013/TTHA0281-like"/>
    <property type="match status" value="1"/>
</dbReference>
<protein>
    <submittedName>
        <fullName evidence="2">Predicted nuclease of the RNAse H fold, HicB family</fullName>
    </submittedName>
</protein>
<dbReference type="Proteomes" id="UP000187495">
    <property type="component" value="Unassembled WGS sequence"/>
</dbReference>
<evidence type="ECO:0000313" key="3">
    <source>
        <dbReference type="Proteomes" id="UP000187495"/>
    </source>
</evidence>
<evidence type="ECO:0000259" key="1">
    <source>
        <dbReference type="Pfam" id="PF15919"/>
    </source>
</evidence>
<dbReference type="RefSeq" id="WP_076556100.1">
    <property type="nucleotide sequence ID" value="NZ_FTNU01000023.1"/>
</dbReference>